<comment type="caution">
    <text evidence="2">The sequence shown here is derived from an EMBL/GenBank/DDBJ whole genome shotgun (WGS) entry which is preliminary data.</text>
</comment>
<feature type="region of interest" description="Disordered" evidence="1">
    <location>
        <begin position="198"/>
        <end position="222"/>
    </location>
</feature>
<name>A0A225WPN0_9STRA</name>
<evidence type="ECO:0000256" key="1">
    <source>
        <dbReference type="SAM" id="MobiDB-lite"/>
    </source>
</evidence>
<dbReference type="EMBL" id="NBNE01000417">
    <property type="protein sequence ID" value="OWZ19653.1"/>
    <property type="molecule type" value="Genomic_DNA"/>
</dbReference>
<reference evidence="3" key="1">
    <citation type="submission" date="2017-03" db="EMBL/GenBank/DDBJ databases">
        <title>Phytopthora megakarya and P. palmivora, two closely related causual agents of cacao black pod achieved similar genome size and gene model numbers by different mechanisms.</title>
        <authorList>
            <person name="Ali S."/>
            <person name="Shao J."/>
            <person name="Larry D.J."/>
            <person name="Kronmiller B."/>
            <person name="Shen D."/>
            <person name="Strem M.D."/>
            <person name="Melnick R.L."/>
            <person name="Guiltinan M.J."/>
            <person name="Tyler B.M."/>
            <person name="Meinhardt L.W."/>
            <person name="Bailey B.A."/>
        </authorList>
    </citation>
    <scope>NUCLEOTIDE SEQUENCE [LARGE SCALE GENOMIC DNA]</scope>
    <source>
        <strain evidence="3">zdho120</strain>
    </source>
</reference>
<gene>
    <name evidence="2" type="ORF">PHMEG_0006059</name>
</gene>
<keyword evidence="3" id="KW-1185">Reference proteome</keyword>
<dbReference type="OrthoDB" id="114721at2759"/>
<organism evidence="2 3">
    <name type="scientific">Phytophthora megakarya</name>
    <dbReference type="NCBI Taxonomy" id="4795"/>
    <lineage>
        <taxon>Eukaryota</taxon>
        <taxon>Sar</taxon>
        <taxon>Stramenopiles</taxon>
        <taxon>Oomycota</taxon>
        <taxon>Peronosporomycetes</taxon>
        <taxon>Peronosporales</taxon>
        <taxon>Peronosporaceae</taxon>
        <taxon>Phytophthora</taxon>
    </lineage>
</organism>
<sequence length="222" mass="25917">MTTNTHQYEADGDLVNRCLNLSKHPLEPQWAGYNESKYEETIRQRCLESKEQTEGEMKPMKATIDRKLLEVVCLYELRKAVDDVSNDLIVLLIKQRIGAVMNEQIPDLDELFKKKLKINLPEDDIDAQVLKSGFFHHHREPRIWENTRYCMKLRCTILIGNLEPRMGGKRNDFMLFNIIKEKARAQHKCHLMAMEQKFKSAPSRKNDPVEMKSKPGGMTTRT</sequence>
<protein>
    <submittedName>
        <fullName evidence="2">Uncharacterized protein</fullName>
    </submittedName>
</protein>
<dbReference type="Proteomes" id="UP000198211">
    <property type="component" value="Unassembled WGS sequence"/>
</dbReference>
<accession>A0A225WPN0</accession>
<feature type="compositionally biased region" description="Basic and acidic residues" evidence="1">
    <location>
        <begin position="204"/>
        <end position="213"/>
    </location>
</feature>
<evidence type="ECO:0000313" key="2">
    <source>
        <dbReference type="EMBL" id="OWZ19653.1"/>
    </source>
</evidence>
<evidence type="ECO:0000313" key="3">
    <source>
        <dbReference type="Proteomes" id="UP000198211"/>
    </source>
</evidence>
<dbReference type="AlphaFoldDB" id="A0A225WPN0"/>
<proteinExistence type="predicted"/>